<comment type="similarity">
    <text evidence="1 4">Belongs to the UDP-glycosyltransferase family.</text>
</comment>
<sequence>IPNVSYKCLPMPDIPPELKSNLFEFYLEIPRLSNPVLKQNLEEISERSKVNAIVIDVLCSAAFHVSADTGIPTYFCQTSGASSLAVMLYWPEIHESYEEDMADFNDFVIIPGNSPLHSSDFADVMQRRCTKMYELLMEMLRNVRKSEGIVVFSFDALEFRALEAIRNGSCVPGHRSPPVYPIGPLIHSGGGERHECLRWLDLQPRKSVVFLCFGRRGVFSGKQLREMADGLDRSGHRFLWAIRNPPEIGSGAEQDPEIEILLPEGFLERTKHRGFVVKSWAPQTAVLAHESVAGFVSHCGQGSILEAATFGVPIIGWPLYAEQRLNRKFLVEEARLSLPLEEDAAGFVTATELEKRVRELFETENGRELRRRAEEMKSSAAAAMKSGGSSMVALEKFMAVVT</sequence>
<dbReference type="CDD" id="cd03784">
    <property type="entry name" value="GT1_Gtf-like"/>
    <property type="match status" value="1"/>
</dbReference>
<dbReference type="Pfam" id="PF00201">
    <property type="entry name" value="UDPGT"/>
    <property type="match status" value="1"/>
</dbReference>
<evidence type="ECO:0000256" key="1">
    <source>
        <dbReference type="ARBA" id="ARBA00009995"/>
    </source>
</evidence>
<feature type="non-terminal residue" evidence="6">
    <location>
        <position position="1"/>
    </location>
</feature>
<protein>
    <recommendedName>
        <fullName evidence="5">Glycosyltransferase</fullName>
        <ecNumber evidence="5">2.4.1.-</ecNumber>
    </recommendedName>
</protein>
<keyword evidence="2 4" id="KW-0328">Glycosyltransferase</keyword>
<keyword evidence="3 4" id="KW-0808">Transferase</keyword>
<dbReference type="SUPFAM" id="SSF53756">
    <property type="entry name" value="UDP-Glycosyltransferase/glycogen phosphorylase"/>
    <property type="match status" value="1"/>
</dbReference>
<proteinExistence type="inferred from homology"/>
<dbReference type="Gene3D" id="3.40.50.2000">
    <property type="entry name" value="Glycogen Phosphorylase B"/>
    <property type="match status" value="2"/>
</dbReference>
<dbReference type="PANTHER" id="PTHR48048">
    <property type="entry name" value="GLYCOSYLTRANSFERASE"/>
    <property type="match status" value="1"/>
</dbReference>
<dbReference type="EMBL" id="AUSU01002159">
    <property type="protein sequence ID" value="EPS69352.1"/>
    <property type="molecule type" value="Genomic_DNA"/>
</dbReference>
<dbReference type="InterPro" id="IPR002213">
    <property type="entry name" value="UDP_glucos_trans"/>
</dbReference>
<dbReference type="Proteomes" id="UP000015453">
    <property type="component" value="Unassembled WGS sequence"/>
</dbReference>
<evidence type="ECO:0000313" key="7">
    <source>
        <dbReference type="Proteomes" id="UP000015453"/>
    </source>
</evidence>
<dbReference type="GO" id="GO:0035251">
    <property type="term" value="F:UDP-glucosyltransferase activity"/>
    <property type="evidence" value="ECO:0007669"/>
    <property type="project" value="InterPro"/>
</dbReference>
<keyword evidence="7" id="KW-1185">Reference proteome</keyword>
<dbReference type="PROSITE" id="PS00375">
    <property type="entry name" value="UDPGT"/>
    <property type="match status" value="1"/>
</dbReference>
<evidence type="ECO:0000256" key="3">
    <source>
        <dbReference type="ARBA" id="ARBA00022679"/>
    </source>
</evidence>
<accession>S8EA69</accession>
<name>S8EA69_9LAMI</name>
<dbReference type="PANTHER" id="PTHR48048:SF30">
    <property type="entry name" value="GLYCOSYLTRANSFERASE"/>
    <property type="match status" value="1"/>
</dbReference>
<evidence type="ECO:0000313" key="6">
    <source>
        <dbReference type="EMBL" id="EPS69352.1"/>
    </source>
</evidence>
<evidence type="ECO:0000256" key="5">
    <source>
        <dbReference type="RuleBase" id="RU362057"/>
    </source>
</evidence>
<dbReference type="FunFam" id="3.40.50.2000:FF:000020">
    <property type="entry name" value="Glycosyltransferase"/>
    <property type="match status" value="1"/>
</dbReference>
<dbReference type="InterPro" id="IPR050481">
    <property type="entry name" value="UDP-glycosyltransf_plant"/>
</dbReference>
<dbReference type="OrthoDB" id="5835829at2759"/>
<evidence type="ECO:0000256" key="2">
    <source>
        <dbReference type="ARBA" id="ARBA00022676"/>
    </source>
</evidence>
<gene>
    <name evidence="6" type="ORF">M569_05415</name>
</gene>
<dbReference type="EC" id="2.4.1.-" evidence="5"/>
<dbReference type="InterPro" id="IPR035595">
    <property type="entry name" value="UDP_glycos_trans_CS"/>
</dbReference>
<comment type="caution">
    <text evidence="6">The sequence shown here is derived from an EMBL/GenBank/DDBJ whole genome shotgun (WGS) entry which is preliminary data.</text>
</comment>
<organism evidence="6 7">
    <name type="scientific">Genlisea aurea</name>
    <dbReference type="NCBI Taxonomy" id="192259"/>
    <lineage>
        <taxon>Eukaryota</taxon>
        <taxon>Viridiplantae</taxon>
        <taxon>Streptophyta</taxon>
        <taxon>Embryophyta</taxon>
        <taxon>Tracheophyta</taxon>
        <taxon>Spermatophyta</taxon>
        <taxon>Magnoliopsida</taxon>
        <taxon>eudicotyledons</taxon>
        <taxon>Gunneridae</taxon>
        <taxon>Pentapetalae</taxon>
        <taxon>asterids</taxon>
        <taxon>lamiids</taxon>
        <taxon>Lamiales</taxon>
        <taxon>Lentibulariaceae</taxon>
        <taxon>Genlisea</taxon>
    </lineage>
</organism>
<reference evidence="6 7" key="1">
    <citation type="journal article" date="2013" name="BMC Genomics">
        <title>The miniature genome of a carnivorous plant Genlisea aurea contains a low number of genes and short non-coding sequences.</title>
        <authorList>
            <person name="Leushkin E.V."/>
            <person name="Sutormin R.A."/>
            <person name="Nabieva E.R."/>
            <person name="Penin A.A."/>
            <person name="Kondrashov A.S."/>
            <person name="Logacheva M.D."/>
        </authorList>
    </citation>
    <scope>NUCLEOTIDE SEQUENCE [LARGE SCALE GENOMIC DNA]</scope>
</reference>
<feature type="non-terminal residue" evidence="6">
    <location>
        <position position="402"/>
    </location>
</feature>
<dbReference type="AlphaFoldDB" id="S8EA69"/>
<evidence type="ECO:0000256" key="4">
    <source>
        <dbReference type="RuleBase" id="RU003718"/>
    </source>
</evidence>